<organism evidence="1 2">
    <name type="scientific">Mycobacterium phage MarQuardt</name>
    <dbReference type="NCBI Taxonomy" id="1527516"/>
    <lineage>
        <taxon>Viruses</taxon>
        <taxon>Duplodnaviria</taxon>
        <taxon>Heunggongvirae</taxon>
        <taxon>Uroviricota</taxon>
        <taxon>Caudoviricetes</taxon>
        <taxon>Microwolfvirus</taxon>
        <taxon>Microwolfvirus JHC117</taxon>
    </lineage>
</organism>
<reference evidence="1 2" key="1">
    <citation type="submission" date="2014-07" db="EMBL/GenBank/DDBJ databases">
        <authorList>
            <person name="Barna A.M."/>
            <person name="Butterbrodt E.W."/>
            <person name="Cole K.D."/>
            <person name="Kelling B.L."/>
            <person name="Kponou M.-M.Y."/>
            <person name="Mack M.A."/>
            <person name="Mohn T.C."/>
            <person name="Neisius C."/>
            <person name="Nolting E.C."/>
            <person name="Pumper S.J."/>
            <person name="Schmidt M.E."/>
            <person name="Sirek E."/>
            <person name="Sorge E.L."/>
            <person name="Wilson R.K."/>
            <person name="Bonilla J.A."/>
            <person name="Klyczek K."/>
            <person name="Mogen K.L."/>
            <person name="Serrano M.G."/>
            <person name="Buck G."/>
            <person name="Lee V."/>
            <person name="Wang Y."/>
            <person name="Carvalho R."/>
            <person name="Voegtly L."/>
            <person name="Shi R."/>
            <person name="Duckworth R."/>
            <person name="Johnson A."/>
            <person name="Loviza R."/>
            <person name="Walstead R."/>
            <person name="Shah Z."/>
            <person name="Kiflezghi M."/>
            <person name="Wade K."/>
            <person name="Anders K.R."/>
            <person name="Braun M.A."/>
            <person name="Delesalle V.A."/>
            <person name="Hughes L.E."/>
            <person name="Ware V.C."/>
            <person name="Bradley K.W."/>
            <person name="Barker L.P."/>
            <person name="Asai D.J."/>
            <person name="Bowman C.A."/>
            <person name="Russell D.A."/>
            <person name="Pope W.H."/>
            <person name="Jacobs-Sera D."/>
            <person name="Hendrix R.W."/>
            <person name="Hatfull G.F."/>
        </authorList>
    </citation>
    <scope>NUCLEOTIDE SEQUENCE [LARGE SCALE GENOMIC DNA]</scope>
</reference>
<dbReference type="RefSeq" id="YP_009198471.1">
    <property type="nucleotide sequence ID" value="NC_028798.1"/>
</dbReference>
<dbReference type="EMBL" id="KM233454">
    <property type="protein sequence ID" value="AIM51096.1"/>
    <property type="molecule type" value="Genomic_DNA"/>
</dbReference>
<dbReference type="GeneID" id="26625541"/>
<dbReference type="KEGG" id="vg:26625541"/>
<proteinExistence type="predicted"/>
<gene>
    <name evidence="1" type="ORF">PBI_MARQUARDT_46</name>
</gene>
<name>A0A088FRZ8_9CAUD</name>
<dbReference type="OrthoDB" id="25561at10239"/>
<accession>A0A088FRZ8</accession>
<sequence>MADDNPIIEVLSKRLVQLDKEIRQAQTGVDYHARKQRELQGEIDKKDQEAQTILDHLVALKQGV</sequence>
<evidence type="ECO:0000313" key="2">
    <source>
        <dbReference type="Proteomes" id="UP000029346"/>
    </source>
</evidence>
<protein>
    <submittedName>
        <fullName evidence="1">Uncharacterized protein</fullName>
    </submittedName>
</protein>
<dbReference type="Proteomes" id="UP000029346">
    <property type="component" value="Segment"/>
</dbReference>
<evidence type="ECO:0000313" key="1">
    <source>
        <dbReference type="EMBL" id="AIM51096.1"/>
    </source>
</evidence>